<dbReference type="InterPro" id="IPR058240">
    <property type="entry name" value="rSAM_sf"/>
</dbReference>
<dbReference type="CDD" id="cd01335">
    <property type="entry name" value="Radical_SAM"/>
    <property type="match status" value="1"/>
</dbReference>
<dbReference type="GO" id="GO:0046872">
    <property type="term" value="F:metal ion binding"/>
    <property type="evidence" value="ECO:0007669"/>
    <property type="project" value="UniProtKB-KW"/>
</dbReference>
<organism evidence="6 7">
    <name type="scientific">Culicoidibacter larvae</name>
    <dbReference type="NCBI Taxonomy" id="2579976"/>
    <lineage>
        <taxon>Bacteria</taxon>
        <taxon>Bacillati</taxon>
        <taxon>Bacillota</taxon>
        <taxon>Culicoidibacteria</taxon>
        <taxon>Culicoidibacterales</taxon>
        <taxon>Culicoidibacteraceae</taxon>
        <taxon>Culicoidibacter</taxon>
    </lineage>
</organism>
<evidence type="ECO:0000313" key="6">
    <source>
        <dbReference type="EMBL" id="TLG70303.1"/>
    </source>
</evidence>
<proteinExistence type="predicted"/>
<dbReference type="PANTHER" id="PTHR11228">
    <property type="entry name" value="RADICAL SAM DOMAIN PROTEIN"/>
    <property type="match status" value="1"/>
</dbReference>
<dbReference type="Gene3D" id="3.20.20.70">
    <property type="entry name" value="Aldolase class I"/>
    <property type="match status" value="1"/>
</dbReference>
<keyword evidence="1" id="KW-0949">S-adenosyl-L-methionine</keyword>
<keyword evidence="3" id="KW-0408">Iron</keyword>
<dbReference type="GO" id="GO:0051536">
    <property type="term" value="F:iron-sulfur cluster binding"/>
    <property type="evidence" value="ECO:0007669"/>
    <property type="project" value="UniProtKB-KW"/>
</dbReference>
<name>A0A5R8Q6T2_9FIRM</name>
<reference evidence="6 7" key="1">
    <citation type="submission" date="2019-05" db="EMBL/GenBank/DDBJ databases">
        <title>Culicoidintestinum kansasii gen. nov., sp. nov. from the gastrointestinal tract of the biting midge, Culicoides sonorensis.</title>
        <authorList>
            <person name="Neupane S."/>
            <person name="Ghosh A."/>
            <person name="Gunther S."/>
            <person name="Martin K."/>
            <person name="Zurek L."/>
        </authorList>
    </citation>
    <scope>NUCLEOTIDE SEQUENCE [LARGE SCALE GENOMIC DNA]</scope>
    <source>
        <strain evidence="6 7">CS-1</strain>
    </source>
</reference>
<accession>A0A5R8Q6T2</accession>
<dbReference type="FunCoup" id="A0A5R8Q6T2">
    <property type="interactions" value="16"/>
</dbReference>
<gene>
    <name evidence="6" type="ORF">FEZ08_11855</name>
</gene>
<comment type="caution">
    <text evidence="6">The sequence shown here is derived from an EMBL/GenBank/DDBJ whole genome shotgun (WGS) entry which is preliminary data.</text>
</comment>
<dbReference type="EMBL" id="VBWP01000018">
    <property type="protein sequence ID" value="TLG70303.1"/>
    <property type="molecule type" value="Genomic_DNA"/>
</dbReference>
<evidence type="ECO:0000256" key="2">
    <source>
        <dbReference type="ARBA" id="ARBA00022723"/>
    </source>
</evidence>
<evidence type="ECO:0000259" key="5">
    <source>
        <dbReference type="PROSITE" id="PS51918"/>
    </source>
</evidence>
<keyword evidence="4" id="KW-0411">Iron-sulfur</keyword>
<dbReference type="SUPFAM" id="SSF102114">
    <property type="entry name" value="Radical SAM enzymes"/>
    <property type="match status" value="1"/>
</dbReference>
<dbReference type="SFLD" id="SFLDG01067">
    <property type="entry name" value="SPASM/twitch_domain_containing"/>
    <property type="match status" value="1"/>
</dbReference>
<keyword evidence="7" id="KW-1185">Reference proteome</keyword>
<protein>
    <submittedName>
        <fullName evidence="6">Radical SAM protein</fullName>
    </submittedName>
</protein>
<dbReference type="PROSITE" id="PS51918">
    <property type="entry name" value="RADICAL_SAM"/>
    <property type="match status" value="1"/>
</dbReference>
<dbReference type="InterPro" id="IPR013785">
    <property type="entry name" value="Aldolase_TIM"/>
</dbReference>
<dbReference type="InterPro" id="IPR007197">
    <property type="entry name" value="rSAM"/>
</dbReference>
<dbReference type="GO" id="GO:0003824">
    <property type="term" value="F:catalytic activity"/>
    <property type="evidence" value="ECO:0007669"/>
    <property type="project" value="InterPro"/>
</dbReference>
<dbReference type="InterPro" id="IPR050377">
    <property type="entry name" value="Radical_SAM_PqqE_MftC-like"/>
</dbReference>
<evidence type="ECO:0000313" key="7">
    <source>
        <dbReference type="Proteomes" id="UP000306912"/>
    </source>
</evidence>
<sequence length="322" mass="37422">MIIFQLIRLFLERVNPMKWLRPTISITNNCNLACKYCYLEASPSKKNTLKLQEIKEIIDLAALQGAEDIKWTGGEIFTCSILPEVIDYAYNLGIKSTLLTNGTILDNDLIKQKREMISRVSISIDGPKEITDTNRGIGTFQKVLKSIDVVSEQNIPITLMATLDRRALPNLSFFEELSNTYNIDIIKLGAVLRKGRADDWEYALNNAEAELLLKEMKRMYVRSHYKQKYGTNLLTSDSFKLYYRKILEILFETLWVDWNGFVSIFPPSATYDTNKDKSLCHYTEFNSFDFNEYFKFIETKLFSFKETNTQVMELYEVIEELV</sequence>
<dbReference type="AlphaFoldDB" id="A0A5R8Q6T2"/>
<feature type="domain" description="Radical SAM core" evidence="5">
    <location>
        <begin position="16"/>
        <end position="222"/>
    </location>
</feature>
<dbReference type="InParanoid" id="A0A5R8Q6T2"/>
<dbReference type="Pfam" id="PF04055">
    <property type="entry name" value="Radical_SAM"/>
    <property type="match status" value="1"/>
</dbReference>
<evidence type="ECO:0000256" key="1">
    <source>
        <dbReference type="ARBA" id="ARBA00022691"/>
    </source>
</evidence>
<evidence type="ECO:0000256" key="3">
    <source>
        <dbReference type="ARBA" id="ARBA00023004"/>
    </source>
</evidence>
<evidence type="ECO:0000256" key="4">
    <source>
        <dbReference type="ARBA" id="ARBA00023014"/>
    </source>
</evidence>
<dbReference type="PANTHER" id="PTHR11228:SF7">
    <property type="entry name" value="PQQA PEPTIDE CYCLASE"/>
    <property type="match status" value="1"/>
</dbReference>
<keyword evidence="2" id="KW-0479">Metal-binding</keyword>
<dbReference type="Proteomes" id="UP000306912">
    <property type="component" value="Unassembled WGS sequence"/>
</dbReference>
<dbReference type="SFLD" id="SFLDS00029">
    <property type="entry name" value="Radical_SAM"/>
    <property type="match status" value="1"/>
</dbReference>